<evidence type="ECO:0000313" key="3">
    <source>
        <dbReference type="Proteomes" id="UP001633002"/>
    </source>
</evidence>
<comment type="caution">
    <text evidence="2">The sequence shown here is derived from an EMBL/GenBank/DDBJ whole genome shotgun (WGS) entry which is preliminary data.</text>
</comment>
<dbReference type="Proteomes" id="UP001633002">
    <property type="component" value="Unassembled WGS sequence"/>
</dbReference>
<organism evidence="2 3">
    <name type="scientific">Riccia sorocarpa</name>
    <dbReference type="NCBI Taxonomy" id="122646"/>
    <lineage>
        <taxon>Eukaryota</taxon>
        <taxon>Viridiplantae</taxon>
        <taxon>Streptophyta</taxon>
        <taxon>Embryophyta</taxon>
        <taxon>Marchantiophyta</taxon>
        <taxon>Marchantiopsida</taxon>
        <taxon>Marchantiidae</taxon>
        <taxon>Marchantiales</taxon>
        <taxon>Ricciaceae</taxon>
        <taxon>Riccia</taxon>
    </lineage>
</organism>
<dbReference type="AlphaFoldDB" id="A0ABD3GZG9"/>
<dbReference type="EMBL" id="JBJQOH010000006">
    <property type="protein sequence ID" value="KAL3683470.1"/>
    <property type="molecule type" value="Genomic_DNA"/>
</dbReference>
<feature type="coiled-coil region" evidence="1">
    <location>
        <begin position="341"/>
        <end position="368"/>
    </location>
</feature>
<keyword evidence="1" id="KW-0175">Coiled coil</keyword>
<accession>A0ABD3GZG9</accession>
<feature type="coiled-coil region" evidence="1">
    <location>
        <begin position="264"/>
        <end position="307"/>
    </location>
</feature>
<evidence type="ECO:0000313" key="2">
    <source>
        <dbReference type="EMBL" id="KAL3683470.1"/>
    </source>
</evidence>
<gene>
    <name evidence="2" type="ORF">R1sor_001492</name>
</gene>
<reference evidence="2 3" key="1">
    <citation type="submission" date="2024-09" db="EMBL/GenBank/DDBJ databases">
        <title>Chromosome-scale assembly of Riccia sorocarpa.</title>
        <authorList>
            <person name="Paukszto L."/>
        </authorList>
    </citation>
    <scope>NUCLEOTIDE SEQUENCE [LARGE SCALE GENOMIC DNA]</scope>
    <source>
        <strain evidence="2">LP-2024</strain>
        <tissue evidence="2">Aerial parts of the thallus</tissue>
    </source>
</reference>
<name>A0ABD3GZG9_9MARC</name>
<protein>
    <submittedName>
        <fullName evidence="2">Uncharacterized protein</fullName>
    </submittedName>
</protein>
<proteinExistence type="predicted"/>
<sequence>MAPKTRNVGRKRKERSPIVEFLPEDAEELIDLTVSKIVETVEEGESSKHNEAAAASTTIEVYRPPGALQTLDAARGVVTLEELSLLERDEVYPYLDLSHLQHDKGFVNISSALFSRSTRPGIDVYPVDLSDSGLKKLLDFPAMGPCSRVVPGSVIEKHFLDQLGTTVAFLAIVHVDPELHDLRPDWHAWCANEIRFRLRHSKTDKHSKAKFREGWQAVVELVTRDFLARQAARLQQQPQVLQLEYSSDAKNAFVETKVVWDAERGELIAERERLRIELEEAQSRKEKEEWEARNQRLSEDISVLHEERLRIIAREDNMQGELAQIRNLLQEPRESSDVGGVAELKKQLEEKEEQLKRLQEADAKVVKKLRLAKKKDQSMEKELSKMPAGLMCSASIPLDWVKEFALVRELNPEALHERLLYSVDMRSLPPSQFDDSDDLQIVGIPTMRLQKKKYLDSLHQELSDKTCAFIRSIKQGSRLKLYPHPHRVTGTQFRKWSQMENGVKMIDWTYLWDYPSNKCWIFSAKGTRGETTCHNRALVTVAIDVPRVDDALQMLCKINMVLCIRLRPWDGIFLEHFAQALLVTPWALDILNTLVEKQLVTVWRTGHILLQVMQSKDSYKTGASYDALKPLWSVSKVWECDDPSHSRVMAPETETDDSDHYCRPPPTLPPDLPLWLATGAYKSSLPSSSGLPCTD</sequence>
<keyword evidence="3" id="KW-1185">Reference proteome</keyword>
<evidence type="ECO:0000256" key="1">
    <source>
        <dbReference type="SAM" id="Coils"/>
    </source>
</evidence>